<sequence length="70" mass="8604">MDVERLIHLVYIRNPIWNQKDKRHHNVHILNKLWGEIATAMNSEQSTVKAKWKNLRDTFRREFRKIPILR</sequence>
<accession>A0AAW1M072</accession>
<evidence type="ECO:0000313" key="3">
    <source>
        <dbReference type="Proteomes" id="UP001458880"/>
    </source>
</evidence>
<dbReference type="InterPro" id="IPR039353">
    <property type="entry name" value="TF_Adf1"/>
</dbReference>
<proteinExistence type="predicted"/>
<dbReference type="InterPro" id="IPR006578">
    <property type="entry name" value="MADF-dom"/>
</dbReference>
<dbReference type="AlphaFoldDB" id="A0AAW1M072"/>
<keyword evidence="3" id="KW-1185">Reference proteome</keyword>
<dbReference type="Proteomes" id="UP001458880">
    <property type="component" value="Unassembled WGS sequence"/>
</dbReference>
<organism evidence="2 3">
    <name type="scientific">Popillia japonica</name>
    <name type="common">Japanese beetle</name>
    <dbReference type="NCBI Taxonomy" id="7064"/>
    <lineage>
        <taxon>Eukaryota</taxon>
        <taxon>Metazoa</taxon>
        <taxon>Ecdysozoa</taxon>
        <taxon>Arthropoda</taxon>
        <taxon>Hexapoda</taxon>
        <taxon>Insecta</taxon>
        <taxon>Pterygota</taxon>
        <taxon>Neoptera</taxon>
        <taxon>Endopterygota</taxon>
        <taxon>Coleoptera</taxon>
        <taxon>Polyphaga</taxon>
        <taxon>Scarabaeiformia</taxon>
        <taxon>Scarabaeidae</taxon>
        <taxon>Rutelinae</taxon>
        <taxon>Popillia</taxon>
    </lineage>
</organism>
<name>A0AAW1M072_POPJA</name>
<dbReference type="PANTHER" id="PTHR12243:SF69">
    <property type="entry name" value="SI:CH73-59F11.3"/>
    <property type="match status" value="1"/>
</dbReference>
<feature type="domain" description="MADF" evidence="1">
    <location>
        <begin position="5"/>
        <end position="70"/>
    </location>
</feature>
<dbReference type="EMBL" id="JASPKY010000070">
    <property type="protein sequence ID" value="KAK9739872.1"/>
    <property type="molecule type" value="Genomic_DNA"/>
</dbReference>
<dbReference type="Pfam" id="PF10545">
    <property type="entry name" value="MADF_DNA_bdg"/>
    <property type="match status" value="1"/>
</dbReference>
<reference evidence="2 3" key="1">
    <citation type="journal article" date="2024" name="BMC Genomics">
        <title>De novo assembly and annotation of Popillia japonica's genome with initial clues to its potential as an invasive pest.</title>
        <authorList>
            <person name="Cucini C."/>
            <person name="Boschi S."/>
            <person name="Funari R."/>
            <person name="Cardaioli E."/>
            <person name="Iannotti N."/>
            <person name="Marturano G."/>
            <person name="Paoli F."/>
            <person name="Bruttini M."/>
            <person name="Carapelli A."/>
            <person name="Frati F."/>
            <person name="Nardi F."/>
        </authorList>
    </citation>
    <scope>NUCLEOTIDE SEQUENCE [LARGE SCALE GENOMIC DNA]</scope>
    <source>
        <strain evidence="2">DMR45628</strain>
    </source>
</reference>
<protein>
    <submittedName>
        <fullName evidence="2">Alcohol dehydrogenase transcription factor Myb/SANT-like</fullName>
    </submittedName>
</protein>
<dbReference type="PANTHER" id="PTHR12243">
    <property type="entry name" value="MADF DOMAIN TRANSCRIPTION FACTOR"/>
    <property type="match status" value="1"/>
</dbReference>
<dbReference type="GO" id="GO:0005667">
    <property type="term" value="C:transcription regulator complex"/>
    <property type="evidence" value="ECO:0007669"/>
    <property type="project" value="TreeGrafter"/>
</dbReference>
<dbReference type="GO" id="GO:0006357">
    <property type="term" value="P:regulation of transcription by RNA polymerase II"/>
    <property type="evidence" value="ECO:0007669"/>
    <property type="project" value="TreeGrafter"/>
</dbReference>
<evidence type="ECO:0000259" key="1">
    <source>
        <dbReference type="PROSITE" id="PS51029"/>
    </source>
</evidence>
<gene>
    <name evidence="2" type="ORF">QE152_g8691</name>
</gene>
<comment type="caution">
    <text evidence="2">The sequence shown here is derived from an EMBL/GenBank/DDBJ whole genome shotgun (WGS) entry which is preliminary data.</text>
</comment>
<dbReference type="GO" id="GO:0005634">
    <property type="term" value="C:nucleus"/>
    <property type="evidence" value="ECO:0007669"/>
    <property type="project" value="TreeGrafter"/>
</dbReference>
<dbReference type="PROSITE" id="PS51029">
    <property type="entry name" value="MADF"/>
    <property type="match status" value="1"/>
</dbReference>
<evidence type="ECO:0000313" key="2">
    <source>
        <dbReference type="EMBL" id="KAK9739872.1"/>
    </source>
</evidence>